<name>A0A3P8VR17_CYNSE</name>
<dbReference type="SUPFAM" id="SSF48726">
    <property type="entry name" value="Immunoglobulin"/>
    <property type="match status" value="1"/>
</dbReference>
<keyword evidence="6" id="KW-1185">Reference proteome</keyword>
<evidence type="ECO:0000259" key="4">
    <source>
        <dbReference type="Pfam" id="PF07686"/>
    </source>
</evidence>
<dbReference type="GO" id="GO:0007166">
    <property type="term" value="P:cell surface receptor signaling pathway"/>
    <property type="evidence" value="ECO:0007669"/>
    <property type="project" value="TreeGrafter"/>
</dbReference>
<reference evidence="5 6" key="1">
    <citation type="journal article" date="2014" name="Nat. Genet.">
        <title>Whole-genome sequence of a flatfish provides insights into ZW sex chromosome evolution and adaptation to a benthic lifestyle.</title>
        <authorList>
            <person name="Chen S."/>
            <person name="Zhang G."/>
            <person name="Shao C."/>
            <person name="Huang Q."/>
            <person name="Liu G."/>
            <person name="Zhang P."/>
            <person name="Song W."/>
            <person name="An N."/>
            <person name="Chalopin D."/>
            <person name="Volff J.N."/>
            <person name="Hong Y."/>
            <person name="Li Q."/>
            <person name="Sha Z."/>
            <person name="Zhou H."/>
            <person name="Xie M."/>
            <person name="Yu Q."/>
            <person name="Liu Y."/>
            <person name="Xiang H."/>
            <person name="Wang N."/>
            <person name="Wu K."/>
            <person name="Yang C."/>
            <person name="Zhou Q."/>
            <person name="Liao X."/>
            <person name="Yang L."/>
            <person name="Hu Q."/>
            <person name="Zhang J."/>
            <person name="Meng L."/>
            <person name="Jin L."/>
            <person name="Tian Y."/>
            <person name="Lian J."/>
            <person name="Yang J."/>
            <person name="Miao G."/>
            <person name="Liu S."/>
            <person name="Liang Z."/>
            <person name="Yan F."/>
            <person name="Li Y."/>
            <person name="Sun B."/>
            <person name="Zhang H."/>
            <person name="Zhang J."/>
            <person name="Zhu Y."/>
            <person name="Du M."/>
            <person name="Zhao Y."/>
            <person name="Schartl M."/>
            <person name="Tang Q."/>
            <person name="Wang J."/>
        </authorList>
    </citation>
    <scope>NUCLEOTIDE SEQUENCE</scope>
</reference>
<dbReference type="Proteomes" id="UP000265120">
    <property type="component" value="Chromosome 1"/>
</dbReference>
<dbReference type="Gene3D" id="2.60.40.10">
    <property type="entry name" value="Immunoglobulins"/>
    <property type="match status" value="1"/>
</dbReference>
<feature type="chain" id="PRO_5018184389" description="Immunoglobulin V-set domain-containing protein" evidence="3">
    <location>
        <begin position="20"/>
        <end position="126"/>
    </location>
</feature>
<dbReference type="PANTHER" id="PTHR23268">
    <property type="entry name" value="T-CELL RECEPTOR BETA CHAIN"/>
    <property type="match status" value="1"/>
</dbReference>
<dbReference type="STRING" id="244447.ENSCSEP00000014910"/>
<evidence type="ECO:0000256" key="2">
    <source>
        <dbReference type="ARBA" id="ARBA00022859"/>
    </source>
</evidence>
<evidence type="ECO:0000313" key="5">
    <source>
        <dbReference type="Ensembl" id="ENSCSEP00000014910.1"/>
    </source>
</evidence>
<feature type="signal peptide" evidence="3">
    <location>
        <begin position="1"/>
        <end position="19"/>
    </location>
</feature>
<dbReference type="InParanoid" id="A0A3P8VR17"/>
<organism evidence="5 6">
    <name type="scientific">Cynoglossus semilaevis</name>
    <name type="common">Tongue sole</name>
    <dbReference type="NCBI Taxonomy" id="244447"/>
    <lineage>
        <taxon>Eukaryota</taxon>
        <taxon>Metazoa</taxon>
        <taxon>Chordata</taxon>
        <taxon>Craniata</taxon>
        <taxon>Vertebrata</taxon>
        <taxon>Euteleostomi</taxon>
        <taxon>Actinopterygii</taxon>
        <taxon>Neopterygii</taxon>
        <taxon>Teleostei</taxon>
        <taxon>Neoteleostei</taxon>
        <taxon>Acanthomorphata</taxon>
        <taxon>Carangaria</taxon>
        <taxon>Pleuronectiformes</taxon>
        <taxon>Pleuronectoidei</taxon>
        <taxon>Cynoglossidae</taxon>
        <taxon>Cynoglossinae</taxon>
        <taxon>Cynoglossus</taxon>
    </lineage>
</organism>
<evidence type="ECO:0000256" key="1">
    <source>
        <dbReference type="ARBA" id="ARBA00022729"/>
    </source>
</evidence>
<dbReference type="InterPro" id="IPR050413">
    <property type="entry name" value="TCR_beta_variable"/>
</dbReference>
<dbReference type="GO" id="GO:0005886">
    <property type="term" value="C:plasma membrane"/>
    <property type="evidence" value="ECO:0007669"/>
    <property type="project" value="TreeGrafter"/>
</dbReference>
<dbReference type="InterPro" id="IPR036179">
    <property type="entry name" value="Ig-like_dom_sf"/>
</dbReference>
<dbReference type="GeneTree" id="ENSGT01150000287160"/>
<evidence type="ECO:0000256" key="3">
    <source>
        <dbReference type="SAM" id="SignalP"/>
    </source>
</evidence>
<proteinExistence type="predicted"/>
<sequence length="126" mass="14128">LFAVIKYFCLFLITQLCCSSLSDKVHQTPADMYKNKDKNETAEIICSHSIDSYNRILWYKQSDDGQLRYLGYMYGKTATPETGAGVKMNGDANKGKNCTLTTEALELKDSAVYFCAAIVECHRCKG</sequence>
<dbReference type="OMA" id="ASKGENC"/>
<accession>A0A3P8VR17</accession>
<dbReference type="PANTHER" id="PTHR23268:SF102">
    <property type="entry name" value="IMMUNOGLOBULIN V-SET DOMAIN-CONTAINING PROTEIN"/>
    <property type="match status" value="1"/>
</dbReference>
<dbReference type="AlphaFoldDB" id="A0A3P8VR17"/>
<keyword evidence="1 3" id="KW-0732">Signal</keyword>
<dbReference type="Pfam" id="PF07686">
    <property type="entry name" value="V-set"/>
    <property type="match status" value="1"/>
</dbReference>
<reference evidence="5" key="2">
    <citation type="submission" date="2025-08" db="UniProtKB">
        <authorList>
            <consortium name="Ensembl"/>
        </authorList>
    </citation>
    <scope>IDENTIFICATION</scope>
</reference>
<dbReference type="GO" id="GO:0002376">
    <property type="term" value="P:immune system process"/>
    <property type="evidence" value="ECO:0007669"/>
    <property type="project" value="UniProtKB-KW"/>
</dbReference>
<keyword evidence="2" id="KW-0391">Immunity</keyword>
<dbReference type="InterPro" id="IPR013783">
    <property type="entry name" value="Ig-like_fold"/>
</dbReference>
<dbReference type="Ensembl" id="ENSCSET00000015088.1">
    <property type="protein sequence ID" value="ENSCSEP00000014910.1"/>
    <property type="gene ID" value="ENSCSEG00000009588.1"/>
</dbReference>
<feature type="domain" description="Immunoglobulin V-set" evidence="4">
    <location>
        <begin position="38"/>
        <end position="117"/>
    </location>
</feature>
<protein>
    <recommendedName>
        <fullName evidence="4">Immunoglobulin V-set domain-containing protein</fullName>
    </recommendedName>
</protein>
<reference evidence="5" key="3">
    <citation type="submission" date="2025-09" db="UniProtKB">
        <authorList>
            <consortium name="Ensembl"/>
        </authorList>
    </citation>
    <scope>IDENTIFICATION</scope>
</reference>
<dbReference type="InterPro" id="IPR013106">
    <property type="entry name" value="Ig_V-set"/>
</dbReference>
<evidence type="ECO:0000313" key="6">
    <source>
        <dbReference type="Proteomes" id="UP000265120"/>
    </source>
</evidence>